<accession>A0A0K1JNB4</accession>
<feature type="chain" id="PRO_5005462220" evidence="1">
    <location>
        <begin position="26"/>
        <end position="364"/>
    </location>
</feature>
<evidence type="ECO:0000313" key="2">
    <source>
        <dbReference type="EMBL" id="AKU18085.1"/>
    </source>
</evidence>
<dbReference type="RefSeq" id="WP_052595465.1">
    <property type="nucleotide sequence ID" value="NZ_CP011112.1"/>
</dbReference>
<sequence length="364" mass="37921">MKTRSARGLAAVALAGATLAGGALAAQPSYATGQSGASTAALPPAGSYAYGWSAVVRHSTDTDDNKGALAIVSPTGSLTTIGPVSDDAGLQDTTQDMRHVLTSRHQDGQYRITVWDTATKKPTYFRVPDHGINGLYLAFGGDGILVQAGTGPVESRTLTGALVRTLSAPSTRFSASPGGSVFYQTKGKTIVTRNAKTGAVLHTWAIPARYAGELGQCDVAQQWDATSVSLDCSLELGDYQSFRIDTATGKTTPITPQSTAFAYPTTAKRLVSEPGESNIVGYLVGSTVHDLPGLKNGYYSDYQVSGAYGSTAYVDEFVWAENKPHPTASLLKYDLATNAITRVAGSGSPSGGVISYATTIDGHH</sequence>
<gene>
    <name evidence="2" type="ORF">VV02_23155</name>
</gene>
<dbReference type="SUPFAM" id="SSF69304">
    <property type="entry name" value="Tricorn protease N-terminal domain"/>
    <property type="match status" value="1"/>
</dbReference>
<keyword evidence="3" id="KW-1185">Reference proteome</keyword>
<dbReference type="KEGG" id="lmoi:VV02_23155"/>
<dbReference type="OrthoDB" id="88903at2"/>
<dbReference type="STRING" id="571913.VV02_23155"/>
<name>A0A0K1JNB4_9MICO</name>
<evidence type="ECO:0000256" key="1">
    <source>
        <dbReference type="SAM" id="SignalP"/>
    </source>
</evidence>
<organism evidence="2 3">
    <name type="scientific">Luteipulveratus mongoliensis</name>
    <dbReference type="NCBI Taxonomy" id="571913"/>
    <lineage>
        <taxon>Bacteria</taxon>
        <taxon>Bacillati</taxon>
        <taxon>Actinomycetota</taxon>
        <taxon>Actinomycetes</taxon>
        <taxon>Micrococcales</taxon>
        <taxon>Dermacoccaceae</taxon>
        <taxon>Luteipulveratus</taxon>
    </lineage>
</organism>
<protein>
    <submittedName>
        <fullName evidence="2">Uncharacterized protein</fullName>
    </submittedName>
</protein>
<reference evidence="2 3" key="1">
    <citation type="submission" date="2015-03" db="EMBL/GenBank/DDBJ databases">
        <title>Luteipulveratus halotolerans sp. nov., a novel actinobacterium (Dermacoccaceae) from Sarawak, Malaysia.</title>
        <authorList>
            <person name="Juboi H."/>
            <person name="Basik A."/>
            <person name="Shamsul S.S."/>
            <person name="Arnold P."/>
            <person name="Schmitt E.K."/>
            <person name="Sanglier J.-J."/>
            <person name="Yeo T."/>
        </authorList>
    </citation>
    <scope>NUCLEOTIDE SEQUENCE [LARGE SCALE GENOMIC DNA]</scope>
    <source>
        <strain evidence="2 3">MN07-A0370</strain>
    </source>
</reference>
<evidence type="ECO:0000313" key="3">
    <source>
        <dbReference type="Proteomes" id="UP000066480"/>
    </source>
</evidence>
<dbReference type="EMBL" id="CP011112">
    <property type="protein sequence ID" value="AKU18085.1"/>
    <property type="molecule type" value="Genomic_DNA"/>
</dbReference>
<dbReference type="AlphaFoldDB" id="A0A0K1JNB4"/>
<dbReference type="Proteomes" id="UP000066480">
    <property type="component" value="Chromosome"/>
</dbReference>
<proteinExistence type="predicted"/>
<keyword evidence="1" id="KW-0732">Signal</keyword>
<feature type="signal peptide" evidence="1">
    <location>
        <begin position="1"/>
        <end position="25"/>
    </location>
</feature>